<dbReference type="RefSeq" id="WP_409550622.1">
    <property type="nucleotide sequence ID" value="NZ_JBKBDE010000005.1"/>
</dbReference>
<dbReference type="InterPro" id="IPR023346">
    <property type="entry name" value="Lysozyme-like_dom_sf"/>
</dbReference>
<feature type="region of interest" description="Disordered" evidence="1">
    <location>
        <begin position="22"/>
        <end position="60"/>
    </location>
</feature>
<gene>
    <name evidence="4" type="ORF">ACK4CP_16955</name>
</gene>
<feature type="domain" description="Transglycosylase SLT" evidence="3">
    <location>
        <begin position="163"/>
        <end position="260"/>
    </location>
</feature>
<protein>
    <submittedName>
        <fullName evidence="4">Lytic murein transglycosylase</fullName>
        <ecNumber evidence="4">2.4.-.-</ecNumber>
    </submittedName>
</protein>
<dbReference type="Proteomes" id="UP001635817">
    <property type="component" value="Unassembled WGS sequence"/>
</dbReference>
<feature type="signal peptide" evidence="2">
    <location>
        <begin position="1"/>
        <end position="31"/>
    </location>
</feature>
<keyword evidence="5" id="KW-1185">Reference proteome</keyword>
<evidence type="ECO:0000313" key="5">
    <source>
        <dbReference type="Proteomes" id="UP001635817"/>
    </source>
</evidence>
<dbReference type="GO" id="GO:0016757">
    <property type="term" value="F:glycosyltransferase activity"/>
    <property type="evidence" value="ECO:0007669"/>
    <property type="project" value="UniProtKB-KW"/>
</dbReference>
<name>A0ABW9LVP6_9MYCO</name>
<evidence type="ECO:0000259" key="3">
    <source>
        <dbReference type="Pfam" id="PF01464"/>
    </source>
</evidence>
<dbReference type="CDD" id="cd13399">
    <property type="entry name" value="Slt35-like"/>
    <property type="match status" value="1"/>
</dbReference>
<dbReference type="EC" id="2.4.-.-" evidence="4"/>
<keyword evidence="2" id="KW-0732">Signal</keyword>
<dbReference type="Pfam" id="PF01464">
    <property type="entry name" value="SLT"/>
    <property type="match status" value="1"/>
</dbReference>
<evidence type="ECO:0000256" key="2">
    <source>
        <dbReference type="SAM" id="SignalP"/>
    </source>
</evidence>
<feature type="compositionally biased region" description="Low complexity" evidence="1">
    <location>
        <begin position="22"/>
        <end position="54"/>
    </location>
</feature>
<evidence type="ECO:0000256" key="1">
    <source>
        <dbReference type="SAM" id="MobiDB-lite"/>
    </source>
</evidence>
<sequence length="339" mass="35617">MSRIARNLAVLFTLGAAFTACSGSSSPPAAAPPSTTSATAATTTPTTPAAPAGAQPRLAPDPVRLADDLVADERALRDPSTPEPALTQAARRQQVAYRAIGRHPEWAGIIRPRIPAELVAFYDQNVDARRQLATLAEPRGTLPAWRINPPPPVEELLAAYRDAEAVSGVGWSHLAAINLIETHFGSVTGASSAGAQGPMQFMPSTFAAYGMGGDIRSPRDSIMAAGNYLAANGFANNPDHALFRYNNADAYVRAVNDYAAAMAADPAAIGAFYRWDVYYVSTAGDVLLPIGYAAESPIPVGDYLAAHPQSRFRASPSAPPGAMPTAPVATPRRPHRPRG</sequence>
<organism evidence="4 5">
    <name type="scientific">Mycolicibacterium septicum</name>
    <dbReference type="NCBI Taxonomy" id="98668"/>
    <lineage>
        <taxon>Bacteria</taxon>
        <taxon>Bacillati</taxon>
        <taxon>Actinomycetota</taxon>
        <taxon>Actinomycetes</taxon>
        <taxon>Mycobacteriales</taxon>
        <taxon>Mycobacteriaceae</taxon>
        <taxon>Mycolicibacterium</taxon>
    </lineage>
</organism>
<feature type="chain" id="PRO_5046953728" evidence="2">
    <location>
        <begin position="32"/>
        <end position="339"/>
    </location>
</feature>
<dbReference type="InterPro" id="IPR008258">
    <property type="entry name" value="Transglycosylase_SLT_dom_1"/>
</dbReference>
<accession>A0ABW9LVP6</accession>
<keyword evidence="4" id="KW-0328">Glycosyltransferase</keyword>
<dbReference type="PROSITE" id="PS51257">
    <property type="entry name" value="PROKAR_LIPOPROTEIN"/>
    <property type="match status" value="1"/>
</dbReference>
<reference evidence="4 5" key="1">
    <citation type="submission" date="2024-12" db="EMBL/GenBank/DDBJ databases">
        <title>The coexistence of Mycolicibacterium septicum and Mycolicibacterium nivoides in clinical samples.</title>
        <authorList>
            <person name="Wang C."/>
            <person name="Feng Y."/>
            <person name="Zong Z."/>
        </authorList>
    </citation>
    <scope>NUCLEOTIDE SEQUENCE [LARGE SCALE GENOMIC DNA]</scope>
    <source>
        <strain evidence="4 5">120310</strain>
    </source>
</reference>
<dbReference type="EMBL" id="JBKBDE010000005">
    <property type="protein sequence ID" value="MFN6552096.1"/>
    <property type="molecule type" value="Genomic_DNA"/>
</dbReference>
<proteinExistence type="predicted"/>
<comment type="caution">
    <text evidence="4">The sequence shown here is derived from an EMBL/GenBank/DDBJ whole genome shotgun (WGS) entry which is preliminary data.</text>
</comment>
<dbReference type="Gene3D" id="1.10.530.10">
    <property type="match status" value="1"/>
</dbReference>
<dbReference type="SUPFAM" id="SSF53955">
    <property type="entry name" value="Lysozyme-like"/>
    <property type="match status" value="1"/>
</dbReference>
<feature type="region of interest" description="Disordered" evidence="1">
    <location>
        <begin position="311"/>
        <end position="339"/>
    </location>
</feature>
<evidence type="ECO:0000313" key="4">
    <source>
        <dbReference type="EMBL" id="MFN6552096.1"/>
    </source>
</evidence>
<keyword evidence="4" id="KW-0808">Transferase</keyword>